<evidence type="ECO:0000256" key="5">
    <source>
        <dbReference type="ARBA" id="ARBA00022679"/>
    </source>
</evidence>
<dbReference type="InterPro" id="IPR008300">
    <property type="entry name" value="PTAC"/>
</dbReference>
<dbReference type="AlphaFoldDB" id="A0A9D1KXS5"/>
<proteinExistence type="inferred from homology"/>
<keyword evidence="6" id="KW-0479">Metal-binding</keyword>
<reference evidence="13" key="1">
    <citation type="submission" date="2020-10" db="EMBL/GenBank/DDBJ databases">
        <authorList>
            <person name="Gilroy R."/>
        </authorList>
    </citation>
    <scope>NUCLEOTIDE SEQUENCE</scope>
    <source>
        <strain evidence="13">CHK187-14744</strain>
    </source>
</reference>
<evidence type="ECO:0000256" key="10">
    <source>
        <dbReference type="ARBA" id="ARBA00030939"/>
    </source>
</evidence>
<keyword evidence="5 13" id="KW-0808">Transferase</keyword>
<evidence type="ECO:0000256" key="3">
    <source>
        <dbReference type="ARBA" id="ARBA00012206"/>
    </source>
</evidence>
<dbReference type="PANTHER" id="PTHR39453">
    <property type="entry name" value="PHOSPHATE PROPANOYLTRANSFERASE"/>
    <property type="match status" value="1"/>
</dbReference>
<evidence type="ECO:0000256" key="2">
    <source>
        <dbReference type="ARBA" id="ARBA00007342"/>
    </source>
</evidence>
<comment type="caution">
    <text evidence="13">The sequence shown here is derived from an EMBL/GenBank/DDBJ whole genome shotgun (WGS) entry which is preliminary data.</text>
</comment>
<evidence type="ECO:0000256" key="1">
    <source>
        <dbReference type="ARBA" id="ARBA00001947"/>
    </source>
</evidence>
<reference evidence="13" key="2">
    <citation type="journal article" date="2021" name="PeerJ">
        <title>Extensive microbial diversity within the chicken gut microbiome revealed by metagenomics and culture.</title>
        <authorList>
            <person name="Gilroy R."/>
            <person name="Ravi A."/>
            <person name="Getino M."/>
            <person name="Pursley I."/>
            <person name="Horton D.L."/>
            <person name="Alikhan N.F."/>
            <person name="Baker D."/>
            <person name="Gharbi K."/>
            <person name="Hall N."/>
            <person name="Watson M."/>
            <person name="Adriaenssens E.M."/>
            <person name="Foster-Nyarko E."/>
            <person name="Jarju S."/>
            <person name="Secka A."/>
            <person name="Antonio M."/>
            <person name="Oren A."/>
            <person name="Chaudhuri R.R."/>
            <person name="La Ragione R."/>
            <person name="Hildebrand F."/>
            <person name="Pallen M.J."/>
        </authorList>
    </citation>
    <scope>NUCLEOTIDE SEQUENCE</scope>
    <source>
        <strain evidence="13">CHK187-14744</strain>
    </source>
</reference>
<gene>
    <name evidence="13" type="primary">pduL</name>
    <name evidence="13" type="ORF">IAB63_07185</name>
</gene>
<comment type="cofactor">
    <cofactor evidence="1">
        <name>Zn(2+)</name>
        <dbReference type="ChEBI" id="CHEBI:29105"/>
    </cofactor>
</comment>
<evidence type="ECO:0000256" key="9">
    <source>
        <dbReference type="ARBA" id="ARBA00030044"/>
    </source>
</evidence>
<dbReference type="NCBIfam" id="NF011652">
    <property type="entry name" value="PRK15070.1"/>
    <property type="match status" value="1"/>
</dbReference>
<keyword evidence="7" id="KW-0862">Zinc</keyword>
<dbReference type="PANTHER" id="PTHR39453:SF1">
    <property type="entry name" value="PHOSPHATE PROPANOYLTRANSFERASE"/>
    <property type="match status" value="1"/>
</dbReference>
<dbReference type="GO" id="GO:0016747">
    <property type="term" value="F:acyltransferase activity, transferring groups other than amino-acyl groups"/>
    <property type="evidence" value="ECO:0007669"/>
    <property type="project" value="InterPro"/>
</dbReference>
<dbReference type="EMBL" id="DVLT01000045">
    <property type="protein sequence ID" value="HIU03019.1"/>
    <property type="molecule type" value="Genomic_DNA"/>
</dbReference>
<evidence type="ECO:0000256" key="6">
    <source>
        <dbReference type="ARBA" id="ARBA00022723"/>
    </source>
</evidence>
<evidence type="ECO:0000256" key="8">
    <source>
        <dbReference type="ARBA" id="ARBA00023315"/>
    </source>
</evidence>
<comment type="catalytic activity">
    <reaction evidence="12">
        <text>propanoyl-CoA + phosphate = propanoyl phosphate + CoA</text>
        <dbReference type="Rhea" id="RHEA:28046"/>
        <dbReference type="ChEBI" id="CHEBI:43474"/>
        <dbReference type="ChEBI" id="CHEBI:57287"/>
        <dbReference type="ChEBI" id="CHEBI:57392"/>
        <dbReference type="ChEBI" id="CHEBI:58933"/>
        <dbReference type="EC" id="2.3.1.222"/>
    </reaction>
</comment>
<evidence type="ECO:0000256" key="12">
    <source>
        <dbReference type="ARBA" id="ARBA00047589"/>
    </source>
</evidence>
<evidence type="ECO:0000256" key="4">
    <source>
        <dbReference type="ARBA" id="ARBA00020837"/>
    </source>
</evidence>
<dbReference type="GO" id="GO:0046872">
    <property type="term" value="F:metal ion binding"/>
    <property type="evidence" value="ECO:0007669"/>
    <property type="project" value="UniProtKB-KW"/>
</dbReference>
<dbReference type="Pfam" id="PF06130">
    <property type="entry name" value="PTAC"/>
    <property type="match status" value="1"/>
</dbReference>
<evidence type="ECO:0000313" key="13">
    <source>
        <dbReference type="EMBL" id="HIU03019.1"/>
    </source>
</evidence>
<evidence type="ECO:0000313" key="14">
    <source>
        <dbReference type="Proteomes" id="UP000824164"/>
    </source>
</evidence>
<organism evidence="13 14">
    <name type="scientific">Candidatus Onthocola gallistercoris</name>
    <dbReference type="NCBI Taxonomy" id="2840876"/>
    <lineage>
        <taxon>Bacteria</taxon>
        <taxon>Bacillati</taxon>
        <taxon>Bacillota</taxon>
        <taxon>Bacilli</taxon>
        <taxon>Candidatus Onthocola</taxon>
    </lineage>
</organism>
<keyword evidence="8 13" id="KW-0012">Acyltransferase</keyword>
<evidence type="ECO:0000256" key="7">
    <source>
        <dbReference type="ARBA" id="ARBA00022833"/>
    </source>
</evidence>
<sequence>MSAKMKKILIEASGCHVHLTQTAIETLFGKGAQLKKRRDLSQPGEFLSEQRLKLVTKDGVIDHVAVLGPARNAVQVELSMTDCRKLGIKAPVNLSGDLSGASDVILVGTHGEMKANGSVIVARNHIHMRPEDAEEYGVADGQKVRVLVQSDRKVIFEDVPIRVKSSFMPAMHIDFDEANACGYRVGTEAFILYEDPEVCDPECKPDMSGIVRQVVESVTDVLRKEGWQKPSPKVEACEQVQPVCQPVHEKPGTGALPVYCAPATDMSAIGEAPVYKPKSKPISAYVPDYMKASAAVCPAPVIEMKLVTEKAAQELIKSTEEKTICFARGAIITPAAKDIFKNNKRTIKIV</sequence>
<evidence type="ECO:0000256" key="11">
    <source>
        <dbReference type="ARBA" id="ARBA00033077"/>
    </source>
</evidence>
<dbReference type="EC" id="2.3.1.222" evidence="3"/>
<name>A0A9D1KXS5_9FIRM</name>
<comment type="similarity">
    <text evidence="2">Belongs to the PduL family.</text>
</comment>
<accession>A0A9D1KXS5</accession>
<dbReference type="Proteomes" id="UP000824164">
    <property type="component" value="Unassembled WGS sequence"/>
</dbReference>
<protein>
    <recommendedName>
        <fullName evidence="4">Phosphate propanoyltransferase</fullName>
        <ecNumber evidence="3">2.3.1.222</ecNumber>
    </recommendedName>
    <alternativeName>
        <fullName evidence="10">Phosphate acyltransferase PduL</fullName>
    </alternativeName>
    <alternativeName>
        <fullName evidence="9">Phosphotransacylase PduL</fullName>
    </alternativeName>
    <alternativeName>
        <fullName evidence="11">Propanediol utilization protein PduL</fullName>
    </alternativeName>
</protein>